<evidence type="ECO:0008006" key="3">
    <source>
        <dbReference type="Google" id="ProtNLM"/>
    </source>
</evidence>
<evidence type="ECO:0000313" key="2">
    <source>
        <dbReference type="Proteomes" id="UP000219331"/>
    </source>
</evidence>
<reference evidence="1 2" key="1">
    <citation type="submission" date="2017-08" db="EMBL/GenBank/DDBJ databases">
        <authorList>
            <person name="de Groot N.N."/>
        </authorList>
    </citation>
    <scope>NUCLEOTIDE SEQUENCE [LARGE SCALE GENOMIC DNA]</scope>
    <source>
        <strain evidence="1 2">USBA 352</strain>
    </source>
</reference>
<dbReference type="EMBL" id="OBML01000008">
    <property type="protein sequence ID" value="SOC14752.1"/>
    <property type="molecule type" value="Genomic_DNA"/>
</dbReference>
<accession>A0A285T0K2</accession>
<dbReference type="RefSeq" id="WP_097175444.1">
    <property type="nucleotide sequence ID" value="NZ_OBML01000008.1"/>
</dbReference>
<organism evidence="1 2">
    <name type="scientific">Stappia indica</name>
    <dbReference type="NCBI Taxonomy" id="538381"/>
    <lineage>
        <taxon>Bacteria</taxon>
        <taxon>Pseudomonadati</taxon>
        <taxon>Pseudomonadota</taxon>
        <taxon>Alphaproteobacteria</taxon>
        <taxon>Hyphomicrobiales</taxon>
        <taxon>Stappiaceae</taxon>
        <taxon>Stappia</taxon>
    </lineage>
</organism>
<dbReference type="AlphaFoldDB" id="A0A285T0K2"/>
<dbReference type="Proteomes" id="UP000219331">
    <property type="component" value="Unassembled WGS sequence"/>
</dbReference>
<sequence>MSATVPNVGVRVFSDLTPTIASINARQTYAFMCLPAPDADASIEMHKPVVVSTEDPEAIALLGDGIAKDAITQIASEGISTDIIFSRCEEGADEEAQLGHIAGDAALKTGIWAALEALSETGLEPGLLLAPGYTSQRPGDAANPVLTAADAICDKIIDCMAIGDAPGTTREEAAAAAADFATSLNIMMGWPQVRVWRNGADAVAPMSPSWAAAILRRDAEVGNPYKAAWNRPLKGIRGVATRVSHRDGDPTSDSNFLAQAGVGTIIENKLLWAPFSTATDPTVRDYRSIKRIRTRRSVEKAFLRAMRKYNAQDLGPHLATLIFQTISEACAERQAIGALIDYEVIWDRKLNPNTLLRDGGLRVKLRFEETPDLVDLGIYTEPQPEAFDLLAENIAAALEALGDPNIRVTA</sequence>
<proteinExistence type="predicted"/>
<dbReference type="OrthoDB" id="9767864at2"/>
<protein>
    <recommendedName>
        <fullName evidence="3">Tail sheath protein subtilisin-like domain-containing protein</fullName>
    </recommendedName>
</protein>
<dbReference type="PANTHER" id="PTHR35861:SF1">
    <property type="entry name" value="PHAGE TAIL SHEATH PROTEIN"/>
    <property type="match status" value="1"/>
</dbReference>
<name>A0A285T0K2_9HYPH</name>
<evidence type="ECO:0000313" key="1">
    <source>
        <dbReference type="EMBL" id="SOC14752.1"/>
    </source>
</evidence>
<gene>
    <name evidence="1" type="ORF">SAMN05421512_1084</name>
</gene>
<keyword evidence="2" id="KW-1185">Reference proteome</keyword>
<dbReference type="PANTHER" id="PTHR35861">
    <property type="match status" value="1"/>
</dbReference>
<dbReference type="InterPro" id="IPR052042">
    <property type="entry name" value="Tail_sheath_structural"/>
</dbReference>